<dbReference type="EMBL" id="CAJOBP010067216">
    <property type="protein sequence ID" value="CAF4870570.1"/>
    <property type="molecule type" value="Genomic_DNA"/>
</dbReference>
<organism evidence="2 3">
    <name type="scientific">Rotaria socialis</name>
    <dbReference type="NCBI Taxonomy" id="392032"/>
    <lineage>
        <taxon>Eukaryota</taxon>
        <taxon>Metazoa</taxon>
        <taxon>Spiralia</taxon>
        <taxon>Gnathifera</taxon>
        <taxon>Rotifera</taxon>
        <taxon>Eurotatoria</taxon>
        <taxon>Bdelloidea</taxon>
        <taxon>Philodinida</taxon>
        <taxon>Philodinidae</taxon>
        <taxon>Rotaria</taxon>
    </lineage>
</organism>
<dbReference type="Proteomes" id="UP000663873">
    <property type="component" value="Unassembled WGS sequence"/>
</dbReference>
<name>A0A821T5D7_9BILA</name>
<accession>A0A821T5D7</accession>
<evidence type="ECO:0000313" key="3">
    <source>
        <dbReference type="Proteomes" id="UP000663873"/>
    </source>
</evidence>
<sequence>KGSIFCIQQFYYHPPPYPPPNPRPNPPPNPP</sequence>
<protein>
    <submittedName>
        <fullName evidence="2">Uncharacterized protein</fullName>
    </submittedName>
</protein>
<reference evidence="2" key="1">
    <citation type="submission" date="2021-02" db="EMBL/GenBank/DDBJ databases">
        <authorList>
            <person name="Nowell W R."/>
        </authorList>
    </citation>
    <scope>NUCLEOTIDE SEQUENCE</scope>
</reference>
<keyword evidence="3" id="KW-1185">Reference proteome</keyword>
<dbReference type="AlphaFoldDB" id="A0A821T5D7"/>
<evidence type="ECO:0000313" key="2">
    <source>
        <dbReference type="EMBL" id="CAF4870570.1"/>
    </source>
</evidence>
<feature type="non-terminal residue" evidence="2">
    <location>
        <position position="1"/>
    </location>
</feature>
<comment type="caution">
    <text evidence="2">The sequence shown here is derived from an EMBL/GenBank/DDBJ whole genome shotgun (WGS) entry which is preliminary data.</text>
</comment>
<gene>
    <name evidence="2" type="ORF">UJA718_LOCUS44261</name>
</gene>
<feature type="region of interest" description="Disordered" evidence="1">
    <location>
        <begin position="12"/>
        <end position="31"/>
    </location>
</feature>
<feature type="compositionally biased region" description="Pro residues" evidence="1">
    <location>
        <begin position="13"/>
        <end position="31"/>
    </location>
</feature>
<proteinExistence type="predicted"/>
<evidence type="ECO:0000256" key="1">
    <source>
        <dbReference type="SAM" id="MobiDB-lite"/>
    </source>
</evidence>